<evidence type="ECO:0000256" key="4">
    <source>
        <dbReference type="ARBA" id="ARBA00022475"/>
    </source>
</evidence>
<dbReference type="OrthoDB" id="9769871at2"/>
<evidence type="ECO:0000256" key="1">
    <source>
        <dbReference type="ARBA" id="ARBA00004193"/>
    </source>
</evidence>
<dbReference type="EMBL" id="CP003155">
    <property type="protein sequence ID" value="AEV29210.1"/>
    <property type="molecule type" value="Genomic_DNA"/>
</dbReference>
<keyword evidence="12" id="KW-1185">Reference proteome</keyword>
<feature type="domain" description="ABC transporter substrate-binding protein PnrA-like" evidence="10">
    <location>
        <begin position="37"/>
        <end position="321"/>
    </location>
</feature>
<dbReference type="KEGG" id="sgp:SpiGrapes_1399"/>
<dbReference type="PANTHER" id="PTHR34296">
    <property type="entry name" value="TRANSCRIPTIONAL ACTIVATOR PROTEIN MED"/>
    <property type="match status" value="1"/>
</dbReference>
<evidence type="ECO:0000256" key="7">
    <source>
        <dbReference type="ARBA" id="ARBA00023139"/>
    </source>
</evidence>
<evidence type="ECO:0000259" key="10">
    <source>
        <dbReference type="Pfam" id="PF02608"/>
    </source>
</evidence>
<comment type="similarity">
    <text evidence="2">Belongs to the BMP lipoprotein family.</text>
</comment>
<reference evidence="11 12" key="1">
    <citation type="submission" date="2011-11" db="EMBL/GenBank/DDBJ databases">
        <title>Complete sequence of Spirochaeta sp. grapes.</title>
        <authorList>
            <consortium name="US DOE Joint Genome Institute"/>
            <person name="Lucas S."/>
            <person name="Han J."/>
            <person name="Lapidus A."/>
            <person name="Cheng J.-F."/>
            <person name="Goodwin L."/>
            <person name="Pitluck S."/>
            <person name="Peters L."/>
            <person name="Ovchinnikova G."/>
            <person name="Munk A.C."/>
            <person name="Detter J.C."/>
            <person name="Han C."/>
            <person name="Tapia R."/>
            <person name="Land M."/>
            <person name="Hauser L."/>
            <person name="Kyrpides N."/>
            <person name="Ivanova N."/>
            <person name="Pagani I."/>
            <person name="Ritalahtilisa K."/>
            <person name="Loeffler F."/>
            <person name="Woyke T."/>
        </authorList>
    </citation>
    <scope>NUCLEOTIDE SEQUENCE [LARGE SCALE GENOMIC DNA]</scope>
    <source>
        <strain evidence="12">ATCC BAA-1885 / DSM 22778 / Grapes</strain>
    </source>
</reference>
<keyword evidence="3" id="KW-0813">Transport</keyword>
<accession>G8QUH7</accession>
<name>G8QUH7_SPHPG</name>
<dbReference type="CDD" id="cd06304">
    <property type="entry name" value="PBP1_BmpA_Med_PnrA-like"/>
    <property type="match status" value="1"/>
</dbReference>
<dbReference type="eggNOG" id="COG1744">
    <property type="taxonomic scope" value="Bacteria"/>
</dbReference>
<dbReference type="SUPFAM" id="SSF53822">
    <property type="entry name" value="Periplasmic binding protein-like I"/>
    <property type="match status" value="1"/>
</dbReference>
<dbReference type="InterPro" id="IPR028082">
    <property type="entry name" value="Peripla_BP_I"/>
</dbReference>
<evidence type="ECO:0000256" key="3">
    <source>
        <dbReference type="ARBA" id="ARBA00022448"/>
    </source>
</evidence>
<keyword evidence="6" id="KW-0472">Membrane</keyword>
<dbReference type="STRING" id="158190.SpiGrapes_1399"/>
<feature type="signal peptide" evidence="9">
    <location>
        <begin position="1"/>
        <end position="20"/>
    </location>
</feature>
<comment type="subcellular location">
    <subcellularLocation>
        <location evidence="1">Cell membrane</location>
        <topology evidence="1">Lipid-anchor</topology>
    </subcellularLocation>
</comment>
<evidence type="ECO:0000313" key="11">
    <source>
        <dbReference type="EMBL" id="AEV29210.1"/>
    </source>
</evidence>
<evidence type="ECO:0000256" key="6">
    <source>
        <dbReference type="ARBA" id="ARBA00023136"/>
    </source>
</evidence>
<dbReference type="Proteomes" id="UP000005632">
    <property type="component" value="Chromosome"/>
</dbReference>
<evidence type="ECO:0000256" key="9">
    <source>
        <dbReference type="SAM" id="SignalP"/>
    </source>
</evidence>
<evidence type="ECO:0000256" key="2">
    <source>
        <dbReference type="ARBA" id="ARBA00008610"/>
    </source>
</evidence>
<keyword evidence="4" id="KW-1003">Cell membrane</keyword>
<dbReference type="Pfam" id="PF02608">
    <property type="entry name" value="Bmp"/>
    <property type="match status" value="1"/>
</dbReference>
<feature type="chain" id="PRO_5003515061" evidence="9">
    <location>
        <begin position="21"/>
        <end position="344"/>
    </location>
</feature>
<keyword evidence="5 9" id="KW-0732">Signal</keyword>
<keyword evidence="8 11" id="KW-0449">Lipoprotein</keyword>
<dbReference type="InterPro" id="IPR003760">
    <property type="entry name" value="PnrA-like"/>
</dbReference>
<keyword evidence="7" id="KW-0564">Palmitate</keyword>
<organism evidence="11 12">
    <name type="scientific">Sphaerochaeta pleomorpha (strain ATCC BAA-1885 / DSM 22778 / Grapes)</name>
    <dbReference type="NCBI Taxonomy" id="158190"/>
    <lineage>
        <taxon>Bacteria</taxon>
        <taxon>Pseudomonadati</taxon>
        <taxon>Spirochaetota</taxon>
        <taxon>Spirochaetia</taxon>
        <taxon>Spirochaetales</taxon>
        <taxon>Sphaerochaetaceae</taxon>
        <taxon>Sphaerochaeta</taxon>
    </lineage>
</organism>
<evidence type="ECO:0000313" key="12">
    <source>
        <dbReference type="Proteomes" id="UP000005632"/>
    </source>
</evidence>
<proteinExistence type="inferred from homology"/>
<evidence type="ECO:0000256" key="8">
    <source>
        <dbReference type="ARBA" id="ARBA00023288"/>
    </source>
</evidence>
<dbReference type="Gene3D" id="3.40.50.2300">
    <property type="match status" value="2"/>
</dbReference>
<dbReference type="AlphaFoldDB" id="G8QUH7"/>
<dbReference type="InterPro" id="IPR050957">
    <property type="entry name" value="BMP_lipoprotein"/>
</dbReference>
<sequence>MKKLMTIVLCLAMVSSVAFANGSKETAPVAETKSNVVKIALIIENTVDDKGWGQAMHDGILQAQAALPGRIEYSYSEKMKPVDAGSAARQYVAQGYNIIIGHGAQYKNLMLEMADEYPNVTFAFGTSAEVGPANVFTYMPESEETGYLSGLIAGLTTKENTIGIVGPVDGGDAARYNRGFVLGVQAVNPAAKIMVAHTGSFGDFVKAGEVAQSQIKAGADVLTGSSQQALGALRAVADYKDQPIWWVGQDLAQLSIAEGYKCIAASSYNYASVIIGLIEKHDAGIMGGACIPMNFNNGGFVFKFNDSLKSMYTGAIETKVNEALATFKSKPNTIDWSSVDYAKL</sequence>
<protein>
    <submittedName>
        <fullName evidence="11">Putative ABC-type transport system, periplasmic component/surface lipoprotein</fullName>
    </submittedName>
</protein>
<dbReference type="PANTHER" id="PTHR34296:SF2">
    <property type="entry name" value="ABC TRANSPORTER GUANOSINE-BINDING PROTEIN NUPN"/>
    <property type="match status" value="1"/>
</dbReference>
<dbReference type="GO" id="GO:0005886">
    <property type="term" value="C:plasma membrane"/>
    <property type="evidence" value="ECO:0007669"/>
    <property type="project" value="UniProtKB-SubCell"/>
</dbReference>
<evidence type="ECO:0000256" key="5">
    <source>
        <dbReference type="ARBA" id="ARBA00022729"/>
    </source>
</evidence>
<gene>
    <name evidence="11" type="ordered locus">SpiGrapes_1399</name>
</gene>
<dbReference type="HOGENOM" id="CLU_038813_1_2_12"/>
<dbReference type="RefSeq" id="WP_014270059.1">
    <property type="nucleotide sequence ID" value="NC_016633.1"/>
</dbReference>